<reference evidence="3" key="1">
    <citation type="submission" date="2023-08" db="EMBL/GenBank/DDBJ databases">
        <authorList>
            <person name="Alioto T."/>
            <person name="Alioto T."/>
            <person name="Gomez Garrido J."/>
        </authorList>
    </citation>
    <scope>NUCLEOTIDE SEQUENCE</scope>
</reference>
<keyword evidence="1" id="KW-0732">Signal</keyword>
<dbReference type="Gene3D" id="3.10.450.10">
    <property type="match status" value="1"/>
</dbReference>
<evidence type="ECO:0000313" key="4">
    <source>
        <dbReference type="Proteomes" id="UP001178508"/>
    </source>
</evidence>
<evidence type="ECO:0000259" key="2">
    <source>
        <dbReference type="Pfam" id="PF00031"/>
    </source>
</evidence>
<dbReference type="GO" id="GO:0006955">
    <property type="term" value="P:immune response"/>
    <property type="evidence" value="ECO:0007669"/>
    <property type="project" value="InterPro"/>
</dbReference>
<dbReference type="GO" id="GO:0005794">
    <property type="term" value="C:Golgi apparatus"/>
    <property type="evidence" value="ECO:0007669"/>
    <property type="project" value="TreeGrafter"/>
</dbReference>
<feature type="domain" description="Cystatin" evidence="2">
    <location>
        <begin position="33"/>
        <end position="78"/>
    </location>
</feature>
<dbReference type="InterPro" id="IPR000010">
    <property type="entry name" value="Cystatin_dom"/>
</dbReference>
<feature type="chain" id="PRO_5043965132" evidence="1">
    <location>
        <begin position="23"/>
        <end position="103"/>
    </location>
</feature>
<feature type="signal peptide" evidence="1">
    <location>
        <begin position="1"/>
        <end position="22"/>
    </location>
</feature>
<dbReference type="PANTHER" id="PTHR47141:SF1">
    <property type="entry name" value="CYSTATIN-F"/>
    <property type="match status" value="1"/>
</dbReference>
<name>A0AAV1F9A4_XYRNO</name>
<dbReference type="Proteomes" id="UP001178508">
    <property type="component" value="Chromosome 5"/>
</dbReference>
<evidence type="ECO:0000313" key="3">
    <source>
        <dbReference type="EMBL" id="CAJ1057603.1"/>
    </source>
</evidence>
<dbReference type="Pfam" id="PF00031">
    <property type="entry name" value="Cystatin"/>
    <property type="match status" value="1"/>
</dbReference>
<dbReference type="GO" id="GO:1903979">
    <property type="term" value="P:negative regulation of microglial cell activation"/>
    <property type="evidence" value="ECO:0007669"/>
    <property type="project" value="TreeGrafter"/>
</dbReference>
<dbReference type="GO" id="GO:0031643">
    <property type="term" value="P:positive regulation of myelination"/>
    <property type="evidence" value="ECO:0007669"/>
    <property type="project" value="TreeGrafter"/>
</dbReference>
<dbReference type="InterPro" id="IPR042886">
    <property type="entry name" value="Cystatin-F"/>
</dbReference>
<dbReference type="InterPro" id="IPR046350">
    <property type="entry name" value="Cystatin_sf"/>
</dbReference>
<sequence>MMGQKTLLLLLSLLAVLEMASALGFYYGRSMPGSPYNISRTDPRIQKVVLDATFTFNNQSNDAYLFKPYAIYRAQRQTFRCHLEVWVIPWRKESITQVFFCQS</sequence>
<dbReference type="GO" id="GO:0005770">
    <property type="term" value="C:late endosome"/>
    <property type="evidence" value="ECO:0007669"/>
    <property type="project" value="TreeGrafter"/>
</dbReference>
<dbReference type="PANTHER" id="PTHR47141">
    <property type="entry name" value="CYSTATIN-F"/>
    <property type="match status" value="1"/>
</dbReference>
<gene>
    <name evidence="3" type="ORF">XNOV1_A040455</name>
</gene>
<accession>A0AAV1F9A4</accession>
<proteinExistence type="predicted"/>
<dbReference type="AlphaFoldDB" id="A0AAV1F9A4"/>
<keyword evidence="4" id="KW-1185">Reference proteome</keyword>
<dbReference type="GO" id="GO:0005783">
    <property type="term" value="C:endoplasmic reticulum"/>
    <property type="evidence" value="ECO:0007669"/>
    <property type="project" value="TreeGrafter"/>
</dbReference>
<dbReference type="GO" id="GO:0005764">
    <property type="term" value="C:lysosome"/>
    <property type="evidence" value="ECO:0007669"/>
    <property type="project" value="TreeGrafter"/>
</dbReference>
<protein>
    <submittedName>
        <fullName evidence="3">Cystatin-F</fullName>
    </submittedName>
</protein>
<dbReference type="GO" id="GO:0004869">
    <property type="term" value="F:cysteine-type endopeptidase inhibitor activity"/>
    <property type="evidence" value="ECO:0007669"/>
    <property type="project" value="InterPro"/>
</dbReference>
<dbReference type="SUPFAM" id="SSF54403">
    <property type="entry name" value="Cystatin/monellin"/>
    <property type="match status" value="1"/>
</dbReference>
<evidence type="ECO:0000256" key="1">
    <source>
        <dbReference type="SAM" id="SignalP"/>
    </source>
</evidence>
<dbReference type="EMBL" id="OY660868">
    <property type="protein sequence ID" value="CAJ1057603.1"/>
    <property type="molecule type" value="Genomic_DNA"/>
</dbReference>
<dbReference type="GO" id="GO:0005615">
    <property type="term" value="C:extracellular space"/>
    <property type="evidence" value="ECO:0007669"/>
    <property type="project" value="TreeGrafter"/>
</dbReference>
<organism evidence="3 4">
    <name type="scientific">Xyrichtys novacula</name>
    <name type="common">Pearly razorfish</name>
    <name type="synonym">Hemipteronotus novacula</name>
    <dbReference type="NCBI Taxonomy" id="13765"/>
    <lineage>
        <taxon>Eukaryota</taxon>
        <taxon>Metazoa</taxon>
        <taxon>Chordata</taxon>
        <taxon>Craniata</taxon>
        <taxon>Vertebrata</taxon>
        <taxon>Euteleostomi</taxon>
        <taxon>Actinopterygii</taxon>
        <taxon>Neopterygii</taxon>
        <taxon>Teleostei</taxon>
        <taxon>Neoteleostei</taxon>
        <taxon>Acanthomorphata</taxon>
        <taxon>Eupercaria</taxon>
        <taxon>Labriformes</taxon>
        <taxon>Labridae</taxon>
        <taxon>Xyrichtys</taxon>
    </lineage>
</organism>